<comment type="caution">
    <text evidence="4">The sequence shown here is derived from an EMBL/GenBank/DDBJ whole genome shotgun (WGS) entry which is preliminary data.</text>
</comment>
<name>A0A1G1KS55_9BACT</name>
<dbReference type="PROSITE" id="PS51257">
    <property type="entry name" value="PROKAR_LIPOPROTEIN"/>
    <property type="match status" value="1"/>
</dbReference>
<dbReference type="Pfam" id="PF01547">
    <property type="entry name" value="SBP_bac_1"/>
    <property type="match status" value="1"/>
</dbReference>
<dbReference type="CDD" id="cd13585">
    <property type="entry name" value="PBP2_TMBP_like"/>
    <property type="match status" value="1"/>
</dbReference>
<evidence type="ECO:0000256" key="1">
    <source>
        <dbReference type="ARBA" id="ARBA00004418"/>
    </source>
</evidence>
<feature type="transmembrane region" description="Helical" evidence="3">
    <location>
        <begin position="7"/>
        <end position="26"/>
    </location>
</feature>
<gene>
    <name evidence="4" type="ORF">A3G33_08045</name>
</gene>
<dbReference type="Gene3D" id="3.40.190.10">
    <property type="entry name" value="Periplasmic binding protein-like II"/>
    <property type="match status" value="1"/>
</dbReference>
<reference evidence="4 5" key="1">
    <citation type="journal article" date="2016" name="Nat. Commun.">
        <title>Thousands of microbial genomes shed light on interconnected biogeochemical processes in an aquifer system.</title>
        <authorList>
            <person name="Anantharaman K."/>
            <person name="Brown C.T."/>
            <person name="Hug L.A."/>
            <person name="Sharon I."/>
            <person name="Castelle C.J."/>
            <person name="Probst A.J."/>
            <person name="Thomas B.C."/>
            <person name="Singh A."/>
            <person name="Wilkins M.J."/>
            <person name="Karaoz U."/>
            <person name="Brodie E.L."/>
            <person name="Williams K.H."/>
            <person name="Hubbard S.S."/>
            <person name="Banfield J.F."/>
        </authorList>
    </citation>
    <scope>NUCLEOTIDE SEQUENCE [LARGE SCALE GENOMIC DNA]</scope>
</reference>
<dbReference type="AlphaFoldDB" id="A0A1G1KS55"/>
<evidence type="ECO:0000313" key="5">
    <source>
        <dbReference type="Proteomes" id="UP000178187"/>
    </source>
</evidence>
<sequence length="441" mass="49469">MELNRRLKNYIAVIFVFVIAFPILWMSGCGQNPVAVSANQPVEVKVAFWGSPEEIEIVTTALKPWQESHPGIKIRFEHTPYSGYDSKILTRIAGGAAPDIIAAEVNYFVTFASKNVYVDLTPYEQNDPEFSIQDFFPSIVERFTRNGKLLAIPRDVAPFACVFYNKDIFDHEGIPYPTDDWTWNDLLEKAKALTQYDEKTGRVTQYGFYGWAWQNFVYGNGGALVDDAEHPAKSKLEDPLTLEGIQYFADLINVHKVMPTPMALANAGMGIDLLFSSGRLAMFLSGIWETPQLRQKEGLRWDVAMFPKNANGIRKFGSGGTGYGILKSSKHPKEAWEIVKALTNGKVQAELARRGLAQPAIRKIAEGADWAGSPLPPDNKKMLNEAVAYIVFDPFHPKWREIEAKYVLPELDLIKIGRETARDGMKKIDLQVSQMLEASKA</sequence>
<dbReference type="InterPro" id="IPR050490">
    <property type="entry name" value="Bact_solute-bd_prot1"/>
</dbReference>
<dbReference type="Proteomes" id="UP000178187">
    <property type="component" value="Unassembled WGS sequence"/>
</dbReference>
<evidence type="ECO:0000313" key="4">
    <source>
        <dbReference type="EMBL" id="OGW95756.1"/>
    </source>
</evidence>
<keyword evidence="3" id="KW-0472">Membrane</keyword>
<keyword evidence="3" id="KW-1133">Transmembrane helix</keyword>
<dbReference type="GO" id="GO:0042597">
    <property type="term" value="C:periplasmic space"/>
    <property type="evidence" value="ECO:0007669"/>
    <property type="project" value="UniProtKB-SubCell"/>
</dbReference>
<comment type="subcellular location">
    <subcellularLocation>
        <location evidence="1">Periplasm</location>
    </subcellularLocation>
</comment>
<dbReference type="InterPro" id="IPR006059">
    <property type="entry name" value="SBP"/>
</dbReference>
<keyword evidence="3" id="KW-0812">Transmembrane</keyword>
<organism evidence="4 5">
    <name type="scientific">Candidatus Danuiimicrobium aquiferis</name>
    <dbReference type="NCBI Taxonomy" id="1801832"/>
    <lineage>
        <taxon>Bacteria</taxon>
        <taxon>Pseudomonadati</taxon>
        <taxon>Candidatus Omnitrophota</taxon>
        <taxon>Candidatus Danuiimicrobium</taxon>
    </lineage>
</organism>
<evidence type="ECO:0008006" key="6">
    <source>
        <dbReference type="Google" id="ProtNLM"/>
    </source>
</evidence>
<dbReference type="SUPFAM" id="SSF53850">
    <property type="entry name" value="Periplasmic binding protein-like II"/>
    <property type="match status" value="1"/>
</dbReference>
<dbReference type="PANTHER" id="PTHR43649">
    <property type="entry name" value="ARABINOSE-BINDING PROTEIN-RELATED"/>
    <property type="match status" value="1"/>
</dbReference>
<evidence type="ECO:0000256" key="3">
    <source>
        <dbReference type="SAM" id="Phobius"/>
    </source>
</evidence>
<protein>
    <recommendedName>
        <fullName evidence="6">Sugar ABC transporter substrate-binding protein</fullName>
    </recommendedName>
</protein>
<evidence type="ECO:0000256" key="2">
    <source>
        <dbReference type="ARBA" id="ARBA00008520"/>
    </source>
</evidence>
<proteinExistence type="inferred from homology"/>
<accession>A0A1G1KS55</accession>
<comment type="similarity">
    <text evidence="2">Belongs to the bacterial solute-binding protein 1 family.</text>
</comment>
<dbReference type="PANTHER" id="PTHR43649:SF12">
    <property type="entry name" value="DIACETYLCHITOBIOSE BINDING PROTEIN DASA"/>
    <property type="match status" value="1"/>
</dbReference>
<dbReference type="EMBL" id="MHFR01000059">
    <property type="protein sequence ID" value="OGW95756.1"/>
    <property type="molecule type" value="Genomic_DNA"/>
</dbReference>